<proteinExistence type="predicted"/>
<feature type="domain" description="DUF1996" evidence="1">
    <location>
        <begin position="10"/>
        <end position="170"/>
    </location>
</feature>
<accession>A0A6A6JT94</accession>
<name>A0A6A6JT94_WESOR</name>
<dbReference type="PANTHER" id="PTHR43662">
    <property type="match status" value="1"/>
</dbReference>
<organism evidence="2 3">
    <name type="scientific">Westerdykella ornata</name>
    <dbReference type="NCBI Taxonomy" id="318751"/>
    <lineage>
        <taxon>Eukaryota</taxon>
        <taxon>Fungi</taxon>
        <taxon>Dikarya</taxon>
        <taxon>Ascomycota</taxon>
        <taxon>Pezizomycotina</taxon>
        <taxon>Dothideomycetes</taxon>
        <taxon>Pleosporomycetidae</taxon>
        <taxon>Pleosporales</taxon>
        <taxon>Sporormiaceae</taxon>
        <taxon>Westerdykella</taxon>
    </lineage>
</organism>
<reference evidence="2" key="1">
    <citation type="journal article" date="2020" name="Stud. Mycol.">
        <title>101 Dothideomycetes genomes: a test case for predicting lifestyles and emergence of pathogens.</title>
        <authorList>
            <person name="Haridas S."/>
            <person name="Albert R."/>
            <person name="Binder M."/>
            <person name="Bloem J."/>
            <person name="Labutti K."/>
            <person name="Salamov A."/>
            <person name="Andreopoulos B."/>
            <person name="Baker S."/>
            <person name="Barry K."/>
            <person name="Bills G."/>
            <person name="Bluhm B."/>
            <person name="Cannon C."/>
            <person name="Castanera R."/>
            <person name="Culley D."/>
            <person name="Daum C."/>
            <person name="Ezra D."/>
            <person name="Gonzalez J."/>
            <person name="Henrissat B."/>
            <person name="Kuo A."/>
            <person name="Liang C."/>
            <person name="Lipzen A."/>
            <person name="Lutzoni F."/>
            <person name="Magnuson J."/>
            <person name="Mondo S."/>
            <person name="Nolan M."/>
            <person name="Ohm R."/>
            <person name="Pangilinan J."/>
            <person name="Park H.-J."/>
            <person name="Ramirez L."/>
            <person name="Alfaro M."/>
            <person name="Sun H."/>
            <person name="Tritt A."/>
            <person name="Yoshinaga Y."/>
            <person name="Zwiers L.-H."/>
            <person name="Turgeon B."/>
            <person name="Goodwin S."/>
            <person name="Spatafora J."/>
            <person name="Crous P."/>
            <person name="Grigoriev I."/>
        </authorList>
    </citation>
    <scope>NUCLEOTIDE SEQUENCE</scope>
    <source>
        <strain evidence="2">CBS 379.55</strain>
    </source>
</reference>
<evidence type="ECO:0000313" key="3">
    <source>
        <dbReference type="Proteomes" id="UP000800097"/>
    </source>
</evidence>
<protein>
    <recommendedName>
        <fullName evidence="1">DUF1996 domain-containing protein</fullName>
    </recommendedName>
</protein>
<dbReference type="InterPro" id="IPR018535">
    <property type="entry name" value="DUF1996"/>
</dbReference>
<keyword evidence="3" id="KW-1185">Reference proteome</keyword>
<gene>
    <name evidence="2" type="ORF">EI97DRAFT_455989</name>
</gene>
<evidence type="ECO:0000313" key="2">
    <source>
        <dbReference type="EMBL" id="KAF2279792.1"/>
    </source>
</evidence>
<dbReference type="EMBL" id="ML986486">
    <property type="protein sequence ID" value="KAF2279792.1"/>
    <property type="molecule type" value="Genomic_DNA"/>
</dbReference>
<dbReference type="Pfam" id="PF09362">
    <property type="entry name" value="DUF1996"/>
    <property type="match status" value="1"/>
</dbReference>
<dbReference type="AlphaFoldDB" id="A0A6A6JT94"/>
<dbReference type="RefSeq" id="XP_033657331.1">
    <property type="nucleotide sequence ID" value="XM_033800687.1"/>
</dbReference>
<sequence>MDPSLDLPKEATCTTCAFTEDFSNYWTAVLYFRARNGTFKRVPQFPNQFLQPANGGITGFRMLVRDPARREDMNDGDARMLSFSCWKKNFDGKQGAPGAGCWDGKNLDSRDHKSHVAYVRYEQPSRASFESGGACPASHPVKIPQNLYEVAWGTRKFNDPNDWPEDGSQPSFSVVETLPATKAMGQFCFVIGPMLKTQTPRPQAANRCTIKSKIQEDIDSWLTELLAGPSVTFS</sequence>
<dbReference type="Proteomes" id="UP000800097">
    <property type="component" value="Unassembled WGS sequence"/>
</dbReference>
<dbReference type="PANTHER" id="PTHR43662:SF3">
    <property type="entry name" value="DOMAIN PROTEIN, PUTATIVE (AFU_ORTHOLOGUE AFUA_6G11970)-RELATED"/>
    <property type="match status" value="1"/>
</dbReference>
<dbReference type="OrthoDB" id="74764at2759"/>
<dbReference type="GeneID" id="54553862"/>
<evidence type="ECO:0000259" key="1">
    <source>
        <dbReference type="Pfam" id="PF09362"/>
    </source>
</evidence>